<evidence type="ECO:0008006" key="4">
    <source>
        <dbReference type="Google" id="ProtNLM"/>
    </source>
</evidence>
<proteinExistence type="predicted"/>
<evidence type="ECO:0000313" key="2">
    <source>
        <dbReference type="EMBL" id="SDO55760.1"/>
    </source>
</evidence>
<name>A0A1H0KJ26_9ACTN</name>
<dbReference type="AlphaFoldDB" id="A0A1H0KJ26"/>
<keyword evidence="1" id="KW-1133">Transmembrane helix</keyword>
<evidence type="ECO:0000256" key="1">
    <source>
        <dbReference type="SAM" id="Phobius"/>
    </source>
</evidence>
<accession>A0A1H0KJ26</accession>
<gene>
    <name evidence="2" type="ORF">SAMN04515671_1322</name>
</gene>
<dbReference type="EMBL" id="LT629710">
    <property type="protein sequence ID" value="SDO55760.1"/>
    <property type="molecule type" value="Genomic_DNA"/>
</dbReference>
<sequence length="157" mass="16795">MTAKITEAAEEVQAAFREELNPARRGVLLGWSSFTATFAAVRGITYSIKNGRGPFRNVSIGGTHIHHYLWGISLLAGVGATAVRGNLRRPHATIPLAYGAGLALIVDEFALLLGLEDVYWAEEGRVSIDLGISTISAVGTGLAAGPVIRRLLRRFRG</sequence>
<dbReference type="STRING" id="1090615.SAMN04515671_1322"/>
<keyword evidence="3" id="KW-1185">Reference proteome</keyword>
<feature type="transmembrane region" description="Helical" evidence="1">
    <location>
        <begin position="95"/>
        <end position="115"/>
    </location>
</feature>
<evidence type="ECO:0000313" key="3">
    <source>
        <dbReference type="Proteomes" id="UP000198741"/>
    </source>
</evidence>
<feature type="transmembrane region" description="Helical" evidence="1">
    <location>
        <begin position="65"/>
        <end position="83"/>
    </location>
</feature>
<reference evidence="2 3" key="1">
    <citation type="submission" date="2016-10" db="EMBL/GenBank/DDBJ databases">
        <authorList>
            <person name="de Groot N.N."/>
        </authorList>
    </citation>
    <scope>NUCLEOTIDE SEQUENCE [LARGE SCALE GENOMIC DNA]</scope>
    <source>
        <strain evidence="3">P4-7,KCTC 19426,CECT 7604</strain>
    </source>
</reference>
<organism evidence="2 3">
    <name type="scientific">Nakamurella panacisegetis</name>
    <dbReference type="NCBI Taxonomy" id="1090615"/>
    <lineage>
        <taxon>Bacteria</taxon>
        <taxon>Bacillati</taxon>
        <taxon>Actinomycetota</taxon>
        <taxon>Actinomycetes</taxon>
        <taxon>Nakamurellales</taxon>
        <taxon>Nakamurellaceae</taxon>
        <taxon>Nakamurella</taxon>
    </lineage>
</organism>
<dbReference type="RefSeq" id="WP_090475250.1">
    <property type="nucleotide sequence ID" value="NZ_LT629710.1"/>
</dbReference>
<feature type="transmembrane region" description="Helical" evidence="1">
    <location>
        <begin position="26"/>
        <end position="45"/>
    </location>
</feature>
<dbReference type="OrthoDB" id="8535577at2"/>
<keyword evidence="1" id="KW-0812">Transmembrane</keyword>
<keyword evidence="1" id="KW-0472">Membrane</keyword>
<feature type="transmembrane region" description="Helical" evidence="1">
    <location>
        <begin position="127"/>
        <end position="148"/>
    </location>
</feature>
<protein>
    <recommendedName>
        <fullName evidence="4">Integral membrane protein</fullName>
    </recommendedName>
</protein>
<dbReference type="Proteomes" id="UP000198741">
    <property type="component" value="Chromosome I"/>
</dbReference>